<protein>
    <submittedName>
        <fullName evidence="5">LAMI_0E16050g1_1</fullName>
    </submittedName>
</protein>
<feature type="compositionally biased region" description="Polar residues" evidence="4">
    <location>
        <begin position="34"/>
        <end position="47"/>
    </location>
</feature>
<dbReference type="EMBL" id="LT598465">
    <property type="protein sequence ID" value="SCU93916.1"/>
    <property type="molecule type" value="Genomic_DNA"/>
</dbReference>
<keyword evidence="6" id="KW-1185">Reference proteome</keyword>
<feature type="compositionally biased region" description="Basic residues" evidence="4">
    <location>
        <begin position="1"/>
        <end position="14"/>
    </location>
</feature>
<evidence type="ECO:0000256" key="2">
    <source>
        <dbReference type="ARBA" id="ARBA00022553"/>
    </source>
</evidence>
<dbReference type="Pfam" id="PF04615">
    <property type="entry name" value="Utp14"/>
    <property type="match status" value="1"/>
</dbReference>
<proteinExistence type="predicted"/>
<evidence type="ECO:0000256" key="4">
    <source>
        <dbReference type="SAM" id="MobiDB-lite"/>
    </source>
</evidence>
<dbReference type="GO" id="GO:0006364">
    <property type="term" value="P:rRNA processing"/>
    <property type="evidence" value="ECO:0007669"/>
    <property type="project" value="InterPro"/>
</dbReference>
<reference evidence="5 6" key="1">
    <citation type="submission" date="2016-03" db="EMBL/GenBank/DDBJ databases">
        <authorList>
            <person name="Devillers H."/>
        </authorList>
    </citation>
    <scope>NUCLEOTIDE SEQUENCE [LARGE SCALE GENOMIC DNA]</scope>
    <source>
        <strain evidence="5">CBS 11717</strain>
    </source>
</reference>
<dbReference type="STRING" id="1230905.A0A1G4JST9"/>
<feature type="compositionally biased region" description="Basic and acidic residues" evidence="4">
    <location>
        <begin position="202"/>
        <end position="212"/>
    </location>
</feature>
<dbReference type="PANTHER" id="PTHR14150">
    <property type="entry name" value="U3 SMALL NUCLEOLAR RNA-ASSOCIATED PROTEIN 14"/>
    <property type="match status" value="1"/>
</dbReference>
<dbReference type="Proteomes" id="UP000191024">
    <property type="component" value="Chromosome E"/>
</dbReference>
<keyword evidence="2" id="KW-0597">Phosphoprotein</keyword>
<organism evidence="5 6">
    <name type="scientific">Lachancea mirantina</name>
    <dbReference type="NCBI Taxonomy" id="1230905"/>
    <lineage>
        <taxon>Eukaryota</taxon>
        <taxon>Fungi</taxon>
        <taxon>Dikarya</taxon>
        <taxon>Ascomycota</taxon>
        <taxon>Saccharomycotina</taxon>
        <taxon>Saccharomycetes</taxon>
        <taxon>Saccharomycetales</taxon>
        <taxon>Saccharomycetaceae</taxon>
        <taxon>Lachancea</taxon>
    </lineage>
</organism>
<feature type="compositionally biased region" description="Basic and acidic residues" evidence="4">
    <location>
        <begin position="448"/>
        <end position="457"/>
    </location>
</feature>
<feature type="compositionally biased region" description="Basic and acidic residues" evidence="4">
    <location>
        <begin position="474"/>
        <end position="483"/>
    </location>
</feature>
<feature type="region of interest" description="Disordered" evidence="4">
    <location>
        <begin position="1"/>
        <end position="78"/>
    </location>
</feature>
<dbReference type="GO" id="GO:0032040">
    <property type="term" value="C:small-subunit processome"/>
    <property type="evidence" value="ECO:0007669"/>
    <property type="project" value="InterPro"/>
</dbReference>
<evidence type="ECO:0000313" key="6">
    <source>
        <dbReference type="Proteomes" id="UP000191024"/>
    </source>
</evidence>
<evidence type="ECO:0000256" key="1">
    <source>
        <dbReference type="ARBA" id="ARBA00004604"/>
    </source>
</evidence>
<dbReference type="OrthoDB" id="277439at2759"/>
<name>A0A1G4JST9_9SACH</name>
<dbReference type="AlphaFoldDB" id="A0A1G4JST9"/>
<feature type="compositionally biased region" description="Acidic residues" evidence="4">
    <location>
        <begin position="174"/>
        <end position="193"/>
    </location>
</feature>
<evidence type="ECO:0000313" key="5">
    <source>
        <dbReference type="EMBL" id="SCU93916.1"/>
    </source>
</evidence>
<keyword evidence="3" id="KW-0539">Nucleus</keyword>
<feature type="region of interest" description="Disordered" evidence="4">
    <location>
        <begin position="430"/>
        <end position="457"/>
    </location>
</feature>
<evidence type="ECO:0000256" key="3">
    <source>
        <dbReference type="ARBA" id="ARBA00023242"/>
    </source>
</evidence>
<feature type="region of interest" description="Disordered" evidence="4">
    <location>
        <begin position="577"/>
        <end position="641"/>
    </location>
</feature>
<feature type="region of interest" description="Disordered" evidence="4">
    <location>
        <begin position="550"/>
        <end position="569"/>
    </location>
</feature>
<feature type="compositionally biased region" description="Basic residues" evidence="4">
    <location>
        <begin position="605"/>
        <end position="618"/>
    </location>
</feature>
<dbReference type="PANTHER" id="PTHR14150:SF12">
    <property type="entry name" value="U3 SMALL NUCLEOLAR RNA-ASSOCIATED PROTEIN 14 HOMOLOG A"/>
    <property type="match status" value="1"/>
</dbReference>
<feature type="compositionally biased region" description="Acidic residues" evidence="4">
    <location>
        <begin position="54"/>
        <end position="69"/>
    </location>
</feature>
<comment type="subcellular location">
    <subcellularLocation>
        <location evidence="1">Nucleus</location>
        <location evidence="1">Nucleolus</location>
    </subcellularLocation>
</comment>
<accession>A0A1G4JST9</accession>
<dbReference type="InterPro" id="IPR006709">
    <property type="entry name" value="SSU_processome_Utp14"/>
</dbReference>
<feature type="region of interest" description="Disordered" evidence="4">
    <location>
        <begin position="91"/>
        <end position="233"/>
    </location>
</feature>
<gene>
    <name evidence="5" type="ORF">LAMI_0E16050G</name>
</gene>
<sequence length="863" mass="97215">MVKKAGRKASRRRAQNAFDIASRDLANSSDERGNFSQDLRQNGTIVNAQKGELDSEDEEMEDEELDSDEALGSSDEYDVLNSKFSQTLRDIKKKKSKGNGIATEELDDEEEGYTSIDESDLMPLSEVWDMDENSSSKRSGTRSHEDLQLQEDSSSEALGSDDSSDHSDSSDAALSEESEEDPFDEISADDDDLELKTVASRLENKAEKDRYRKLSKQPLGEENEYAIPPSSGGARALNLEDMMKAVDDPDALSRATLLKNKNTALAVPLPQRIQKRHERKAAYEISKDEVNKWKDVVQVNRQAEHLSFPMNSSVQHNEASMFVKSSDSPDGKLEQKVGELLKESNLADPLKESTFEGIATAKITPEEMKKRTAEVRLMRELMFREERKAKRIKKIKSKAYHRIKKKELLKNQELIDDLSEDEEARNVARAKERMSLKHKASSKWAQDMVKHGMAKDQDTREEIEEMLRQGDRLRSKVMGHESGSESEGGISDIEDDQQLVSNSDEAELRDDLGKTGVLNMAFMKNAEARRAENNRANLKKLRALENGQDLDYGEEAEDQTGANVNINSGRRFYTPGALKSEQSLKETEDLNPLEENDSLKDRLTKSHYKVKPEKKRQQGAKTPTAEIAENGNSNPWLDDSDNETMVQKSSTVKVVDANSGIGIKSAGKIDKHKLKQTQNKLRKKAEREDMLLDLDSSNKINIIDSSQKAGGGAVFEQQDLIAEAFAGDDVVDKFEQEKKRVAIDEDDKIEDQTLPGWGDWAGAGAAPPKRRKLKKIKGTVTKDKRRDRNLKNVIINEKVNKKNLKFQSSAVPFPFETREQYERSLRMPLGQEWTSRVAYQDAIKPRIMTKPGSVIDPLKAPFK</sequence>
<feature type="compositionally biased region" description="Acidic residues" evidence="4">
    <location>
        <begin position="104"/>
        <end position="120"/>
    </location>
</feature>
<feature type="region of interest" description="Disordered" evidence="4">
    <location>
        <begin position="474"/>
        <end position="496"/>
    </location>
</feature>